<dbReference type="OMA" id="APWSENQ"/>
<feature type="region of interest" description="Disordered" evidence="5">
    <location>
        <begin position="159"/>
        <end position="203"/>
    </location>
</feature>
<feature type="region of interest" description="Disordered" evidence="5">
    <location>
        <begin position="69"/>
        <end position="104"/>
    </location>
</feature>
<dbReference type="KEGG" id="ani:ANIA_07536"/>
<dbReference type="Proteomes" id="UP000000560">
    <property type="component" value="Chromosome IV"/>
</dbReference>
<accession>C8VBM2</accession>
<dbReference type="PANTHER" id="PTHR15549">
    <property type="entry name" value="PAIRED IMMUNOGLOBULIN-LIKE TYPE 2 RECEPTOR"/>
    <property type="match status" value="1"/>
</dbReference>
<dbReference type="InParanoid" id="Q5AVZ4"/>
<protein>
    <recommendedName>
        <fullName evidence="9">Mid2 domain-containing protein</fullName>
    </recommendedName>
</protein>
<feature type="region of interest" description="Disordered" evidence="5">
    <location>
        <begin position="1"/>
        <end position="21"/>
    </location>
</feature>
<dbReference type="RefSeq" id="XP_680805.1">
    <property type="nucleotide sequence ID" value="XM_675713.1"/>
</dbReference>
<keyword evidence="8" id="KW-1185">Reference proteome</keyword>
<organism evidence="7 8">
    <name type="scientific">Emericella nidulans (strain FGSC A4 / ATCC 38163 / CBS 112.46 / NRRL 194 / M139)</name>
    <name type="common">Aspergillus nidulans</name>
    <dbReference type="NCBI Taxonomy" id="227321"/>
    <lineage>
        <taxon>Eukaryota</taxon>
        <taxon>Fungi</taxon>
        <taxon>Dikarya</taxon>
        <taxon>Ascomycota</taxon>
        <taxon>Pezizomycotina</taxon>
        <taxon>Eurotiomycetes</taxon>
        <taxon>Eurotiomycetidae</taxon>
        <taxon>Eurotiales</taxon>
        <taxon>Aspergillaceae</taxon>
        <taxon>Aspergillus</taxon>
        <taxon>Aspergillus subgen. Nidulantes</taxon>
    </lineage>
</organism>
<reference evidence="8" key="2">
    <citation type="journal article" date="2009" name="Fungal Genet. Biol.">
        <title>The 2008 update of the Aspergillus nidulans genome annotation: a community effort.</title>
        <authorList>
            <person name="Wortman J.R."/>
            <person name="Gilsenan J.M."/>
            <person name="Joardar V."/>
            <person name="Deegan J."/>
            <person name="Clutterbuck J."/>
            <person name="Andersen M.R."/>
            <person name="Archer D."/>
            <person name="Bencina M."/>
            <person name="Braus G."/>
            <person name="Coutinho P."/>
            <person name="von Dohren H."/>
            <person name="Doonan J."/>
            <person name="Driessen A.J."/>
            <person name="Durek P."/>
            <person name="Espeso E."/>
            <person name="Fekete E."/>
            <person name="Flipphi M."/>
            <person name="Estrada C.G."/>
            <person name="Geysens S."/>
            <person name="Goldman G."/>
            <person name="de Groot P.W."/>
            <person name="Hansen K."/>
            <person name="Harris S.D."/>
            <person name="Heinekamp T."/>
            <person name="Helmstaedt K."/>
            <person name="Henrissat B."/>
            <person name="Hofmann G."/>
            <person name="Homan T."/>
            <person name="Horio T."/>
            <person name="Horiuchi H."/>
            <person name="James S."/>
            <person name="Jones M."/>
            <person name="Karaffa L."/>
            <person name="Karanyi Z."/>
            <person name="Kato M."/>
            <person name="Keller N."/>
            <person name="Kelly D.E."/>
            <person name="Kiel J.A."/>
            <person name="Kim J.M."/>
            <person name="van der Klei I.J."/>
            <person name="Klis F.M."/>
            <person name="Kovalchuk A."/>
            <person name="Krasevec N."/>
            <person name="Kubicek C.P."/>
            <person name="Liu B."/>
            <person name="Maccabe A."/>
            <person name="Meyer V."/>
            <person name="Mirabito P."/>
            <person name="Miskei M."/>
            <person name="Mos M."/>
            <person name="Mullins J."/>
            <person name="Nelson D.R."/>
            <person name="Nielsen J."/>
            <person name="Oakley B.R."/>
            <person name="Osmani S.A."/>
            <person name="Pakula T."/>
            <person name="Paszewski A."/>
            <person name="Paulsen I."/>
            <person name="Pilsyk S."/>
            <person name="Pocsi I."/>
            <person name="Punt P.J."/>
            <person name="Ram A.F."/>
            <person name="Ren Q."/>
            <person name="Robellet X."/>
            <person name="Robson G."/>
            <person name="Seiboth B."/>
            <person name="van Solingen P."/>
            <person name="Specht T."/>
            <person name="Sun J."/>
            <person name="Taheri-Talesh N."/>
            <person name="Takeshita N."/>
            <person name="Ussery D."/>
            <person name="vanKuyk P.A."/>
            <person name="Visser H."/>
            <person name="van de Vondervoort P.J."/>
            <person name="de Vries R.P."/>
            <person name="Walton J."/>
            <person name="Xiang X."/>
            <person name="Xiong Y."/>
            <person name="Zeng A.P."/>
            <person name="Brandt B.W."/>
            <person name="Cornell M.J."/>
            <person name="van den Hondel C.A."/>
            <person name="Visser J."/>
            <person name="Oliver S.G."/>
            <person name="Turner G."/>
        </authorList>
    </citation>
    <scope>GENOME REANNOTATION</scope>
    <source>
        <strain evidence="8">FGSC A4 / ATCC 38163 / CBS 112.46 / NRRL 194 / M139</strain>
    </source>
</reference>
<dbReference type="InterPro" id="IPR051694">
    <property type="entry name" value="Immunoregulatory_rcpt-like"/>
</dbReference>
<dbReference type="AlphaFoldDB" id="Q5AVZ4"/>
<accession>Q5AVZ4</accession>
<feature type="compositionally biased region" description="Polar residues" evidence="5">
    <location>
        <begin position="11"/>
        <end position="20"/>
    </location>
</feature>
<keyword evidence="4 6" id="KW-0472">Membrane</keyword>
<evidence type="ECO:0008006" key="9">
    <source>
        <dbReference type="Google" id="ProtNLM"/>
    </source>
</evidence>
<evidence type="ECO:0000256" key="5">
    <source>
        <dbReference type="SAM" id="MobiDB-lite"/>
    </source>
</evidence>
<comment type="subcellular location">
    <subcellularLocation>
        <location evidence="1">Membrane</location>
        <topology evidence="1">Single-pass membrane protein</topology>
    </subcellularLocation>
</comment>
<dbReference type="EMBL" id="BN001304">
    <property type="protein sequence ID" value="CBF79589.1"/>
    <property type="molecule type" value="Genomic_DNA"/>
</dbReference>
<keyword evidence="2 6" id="KW-0812">Transmembrane</keyword>
<evidence type="ECO:0000256" key="1">
    <source>
        <dbReference type="ARBA" id="ARBA00004167"/>
    </source>
</evidence>
<evidence type="ECO:0000313" key="7">
    <source>
        <dbReference type="EMBL" id="CBF79589.1"/>
    </source>
</evidence>
<dbReference type="OrthoDB" id="4509907at2759"/>
<feature type="compositionally biased region" description="Polar residues" evidence="5">
    <location>
        <begin position="82"/>
        <end position="103"/>
    </location>
</feature>
<dbReference type="PANTHER" id="PTHR15549:SF26">
    <property type="entry name" value="AXIAL BUDDING PATTERN PROTEIN 2-RELATED"/>
    <property type="match status" value="1"/>
</dbReference>
<dbReference type="GO" id="GO:0071944">
    <property type="term" value="C:cell periphery"/>
    <property type="evidence" value="ECO:0007669"/>
    <property type="project" value="UniProtKB-ARBA"/>
</dbReference>
<evidence type="ECO:0000256" key="6">
    <source>
        <dbReference type="SAM" id="Phobius"/>
    </source>
</evidence>
<dbReference type="STRING" id="227321.Q5AVZ4"/>
<dbReference type="HOGENOM" id="CLU_1277596_0_0_1"/>
<feature type="compositionally biased region" description="Low complexity" evidence="5">
    <location>
        <begin position="69"/>
        <end position="81"/>
    </location>
</feature>
<dbReference type="GO" id="GO:0016020">
    <property type="term" value="C:membrane"/>
    <property type="evidence" value="ECO:0007669"/>
    <property type="project" value="UniProtKB-SubCell"/>
</dbReference>
<gene>
    <name evidence="7" type="ORF">ANIA_07536</name>
</gene>
<evidence type="ECO:0000256" key="4">
    <source>
        <dbReference type="ARBA" id="ARBA00023136"/>
    </source>
</evidence>
<dbReference type="GeneID" id="2869528"/>
<proteinExistence type="predicted"/>
<keyword evidence="3 6" id="KW-1133">Transmembrane helix</keyword>
<name>Q5AVZ4_EMENI</name>
<reference evidence="8" key="1">
    <citation type="journal article" date="2005" name="Nature">
        <title>Sequencing of Aspergillus nidulans and comparative analysis with A. fumigatus and A. oryzae.</title>
        <authorList>
            <person name="Galagan J.E."/>
            <person name="Calvo S.E."/>
            <person name="Cuomo C."/>
            <person name="Ma L.J."/>
            <person name="Wortman J.R."/>
            <person name="Batzoglou S."/>
            <person name="Lee S.I."/>
            <person name="Basturkmen M."/>
            <person name="Spevak C.C."/>
            <person name="Clutterbuck J."/>
            <person name="Kapitonov V."/>
            <person name="Jurka J."/>
            <person name="Scazzocchio C."/>
            <person name="Farman M."/>
            <person name="Butler J."/>
            <person name="Purcell S."/>
            <person name="Harris S."/>
            <person name="Braus G.H."/>
            <person name="Draht O."/>
            <person name="Busch S."/>
            <person name="D'Enfert C."/>
            <person name="Bouchier C."/>
            <person name="Goldman G.H."/>
            <person name="Bell-Pedersen D."/>
            <person name="Griffiths-Jones S."/>
            <person name="Doonan J.H."/>
            <person name="Yu J."/>
            <person name="Vienken K."/>
            <person name="Pain A."/>
            <person name="Freitag M."/>
            <person name="Selker E.U."/>
            <person name="Archer D.B."/>
            <person name="Penalva M.A."/>
            <person name="Oakley B.R."/>
            <person name="Momany M."/>
            <person name="Tanaka T."/>
            <person name="Kumagai T."/>
            <person name="Asai K."/>
            <person name="Machida M."/>
            <person name="Nierman W.C."/>
            <person name="Denning D.W."/>
            <person name="Caddick M."/>
            <person name="Hynes M."/>
            <person name="Paoletti M."/>
            <person name="Fischer R."/>
            <person name="Miller B."/>
            <person name="Dyer P."/>
            <person name="Sachs M.S."/>
            <person name="Osmani S.A."/>
            <person name="Birren B.W."/>
        </authorList>
    </citation>
    <scope>NUCLEOTIDE SEQUENCE [LARGE SCALE GENOMIC DNA]</scope>
    <source>
        <strain evidence="8">FGSC A4 / ATCC 38163 / CBS 112.46 / NRRL 194 / M139</strain>
    </source>
</reference>
<evidence type="ECO:0000256" key="3">
    <source>
        <dbReference type="ARBA" id="ARBA00022989"/>
    </source>
</evidence>
<sequence length="216" mass="22780">MRMPLPFPFSNAENENNPPSKYTYDMNPDVDLSWNDVFFATLWNENRASQGGNPYFSSSYFRINASSSTTTTSTQAPSSTPVANNTDTTADSQSTIPSLSGNDGESGLDAGAKVGIGVGVGLGVPALALAGLAAFYFRRRAKIQAQQLQMQQAQQYPPGVGAAGQYGGQPSQPVSELSGPAPYKPPTNAQYRAPSEIEASNVGAGVQSRFQELSGN</sequence>
<evidence type="ECO:0000313" key="8">
    <source>
        <dbReference type="Proteomes" id="UP000000560"/>
    </source>
</evidence>
<evidence type="ECO:0000256" key="2">
    <source>
        <dbReference type="ARBA" id="ARBA00022692"/>
    </source>
</evidence>
<feature type="transmembrane region" description="Helical" evidence="6">
    <location>
        <begin position="114"/>
        <end position="137"/>
    </location>
</feature>